<dbReference type="Proteomes" id="UP000241454">
    <property type="component" value="Chromosome"/>
</dbReference>
<evidence type="ECO:0000256" key="1">
    <source>
        <dbReference type="SAM" id="Phobius"/>
    </source>
</evidence>
<keyword evidence="1" id="KW-0472">Membrane</keyword>
<reference evidence="3 4" key="1">
    <citation type="submission" date="2018-03" db="EMBL/GenBank/DDBJ databases">
        <authorList>
            <person name="Keele B.F."/>
        </authorList>
    </citation>
    <scope>NUCLEOTIDE SEQUENCE [LARGE SCALE GENOMIC DNA]</scope>
    <source>
        <strain evidence="3 4">1-11</strain>
    </source>
</reference>
<organism evidence="3 4">
    <name type="scientific">Bifidobacterium adolescentis</name>
    <dbReference type="NCBI Taxonomy" id="1680"/>
    <lineage>
        <taxon>Bacteria</taxon>
        <taxon>Bacillati</taxon>
        <taxon>Actinomycetota</taxon>
        <taxon>Actinomycetes</taxon>
        <taxon>Bifidobacteriales</taxon>
        <taxon>Bifidobacteriaceae</taxon>
        <taxon>Bifidobacterium</taxon>
    </lineage>
</organism>
<accession>A0A2R4G4P0</accession>
<evidence type="ECO:0000259" key="2">
    <source>
        <dbReference type="Pfam" id="PF01757"/>
    </source>
</evidence>
<feature type="transmembrane region" description="Helical" evidence="1">
    <location>
        <begin position="6"/>
        <end position="24"/>
    </location>
</feature>
<name>A0A2R4G4P0_BIFAD</name>
<feature type="transmembrane region" description="Helical" evidence="1">
    <location>
        <begin position="64"/>
        <end position="87"/>
    </location>
</feature>
<feature type="transmembrane region" description="Helical" evidence="1">
    <location>
        <begin position="252"/>
        <end position="271"/>
    </location>
</feature>
<evidence type="ECO:0000313" key="3">
    <source>
        <dbReference type="EMBL" id="AVT45824.1"/>
    </source>
</evidence>
<evidence type="ECO:0000313" key="4">
    <source>
        <dbReference type="Proteomes" id="UP000241454"/>
    </source>
</evidence>
<dbReference type="InterPro" id="IPR002656">
    <property type="entry name" value="Acyl_transf_3_dom"/>
</dbReference>
<gene>
    <name evidence="3" type="ORF">C8077_07920</name>
</gene>
<proteinExistence type="predicted"/>
<dbReference type="Pfam" id="PF01757">
    <property type="entry name" value="Acyl_transf_3"/>
    <property type="match status" value="1"/>
</dbReference>
<feature type="transmembrane region" description="Helical" evidence="1">
    <location>
        <begin position="151"/>
        <end position="169"/>
    </location>
</feature>
<keyword evidence="1" id="KW-1133">Transmembrane helix</keyword>
<keyword evidence="3" id="KW-0808">Transferase</keyword>
<feature type="transmembrane region" description="Helical" evidence="1">
    <location>
        <begin position="314"/>
        <end position="332"/>
    </location>
</feature>
<feature type="transmembrane region" description="Helical" evidence="1">
    <location>
        <begin position="229"/>
        <end position="246"/>
    </location>
</feature>
<keyword evidence="3" id="KW-0012">Acyltransferase</keyword>
<feature type="transmembrane region" description="Helical" evidence="1">
    <location>
        <begin position="108"/>
        <end position="131"/>
    </location>
</feature>
<feature type="domain" description="Acyltransferase 3" evidence="2">
    <location>
        <begin position="38"/>
        <end position="326"/>
    </location>
</feature>
<feature type="transmembrane region" description="Helical" evidence="1">
    <location>
        <begin position="280"/>
        <end position="302"/>
    </location>
</feature>
<sequence length="356" mass="40468">MWLYSALVLIFSIMLVSGIHTRGHEHGAFMSKEQTTSLRGLAILIVVIHHLGQRLDSALPLTLYLMNFFIGYLAVGLFFFLSGYGNMLSISHMQRSFTWKMAWIAKRIIGLLLIFYVAEAMALICELLSHQPIIPSLWGLITFSLPGWDTWYIKIQLLLYVLLFIAWLPDKLTPNTRLALLTVLAVMAVAVMRQCGLSEYWWNTLLCFPAGTFLAQYRQTAEHLLQRYWAWTGCASTVLFMPAFLLNYRGQVLAGIPAALLFCCAVISWNFKLRIASKPLVWLGTISFEIFLTHTFLLKTLVLVNVWSLPRTHAMVFLLIGTLILSPINKAITDHIKTLIPIFSSNTASRKKNHEE</sequence>
<protein>
    <submittedName>
        <fullName evidence="3">Acyltransferase</fullName>
    </submittedName>
</protein>
<dbReference type="EMBL" id="CP028341">
    <property type="protein sequence ID" value="AVT45824.1"/>
    <property type="molecule type" value="Genomic_DNA"/>
</dbReference>
<dbReference type="GO" id="GO:0016747">
    <property type="term" value="F:acyltransferase activity, transferring groups other than amino-acyl groups"/>
    <property type="evidence" value="ECO:0007669"/>
    <property type="project" value="InterPro"/>
</dbReference>
<keyword evidence="1" id="KW-0812">Transmembrane</keyword>
<dbReference type="AlphaFoldDB" id="A0A2R4G4P0"/>